<dbReference type="PANTHER" id="PTHR47331">
    <property type="entry name" value="PHD-TYPE DOMAIN-CONTAINING PROTEIN"/>
    <property type="match status" value="1"/>
</dbReference>
<accession>A0AAV8ZB00</accession>
<feature type="domain" description="DUF5641" evidence="1">
    <location>
        <begin position="18"/>
        <end position="97"/>
    </location>
</feature>
<dbReference type="InterPro" id="IPR040676">
    <property type="entry name" value="DUF5641"/>
</dbReference>
<reference evidence="2" key="1">
    <citation type="journal article" date="2023" name="Insect Mol. Biol.">
        <title>Genome sequencing provides insights into the evolution of gene families encoding plant cell wall-degrading enzymes in longhorned beetles.</title>
        <authorList>
            <person name="Shin N.R."/>
            <person name="Okamura Y."/>
            <person name="Kirsch R."/>
            <person name="Pauchet Y."/>
        </authorList>
    </citation>
    <scope>NUCLEOTIDE SEQUENCE</scope>
    <source>
        <strain evidence="2">AMC_N1</strain>
    </source>
</reference>
<evidence type="ECO:0000259" key="1">
    <source>
        <dbReference type="Pfam" id="PF18701"/>
    </source>
</evidence>
<dbReference type="PANTHER" id="PTHR47331:SF5">
    <property type="entry name" value="RIBONUCLEASE H"/>
    <property type="match status" value="1"/>
</dbReference>
<name>A0AAV8ZB00_9CUCU</name>
<dbReference type="AlphaFoldDB" id="A0AAV8ZB00"/>
<protein>
    <recommendedName>
        <fullName evidence="1">DUF5641 domain-containing protein</fullName>
    </recommendedName>
</protein>
<evidence type="ECO:0000313" key="2">
    <source>
        <dbReference type="EMBL" id="KAJ8961408.1"/>
    </source>
</evidence>
<comment type="caution">
    <text evidence="2">The sequence shown here is derived from an EMBL/GenBank/DDBJ whole genome shotgun (WGS) entry which is preliminary data.</text>
</comment>
<dbReference type="Pfam" id="PF18701">
    <property type="entry name" value="DUF5641"/>
    <property type="match status" value="1"/>
</dbReference>
<proteinExistence type="predicted"/>
<organism evidence="2 3">
    <name type="scientific">Aromia moschata</name>
    <dbReference type="NCBI Taxonomy" id="1265417"/>
    <lineage>
        <taxon>Eukaryota</taxon>
        <taxon>Metazoa</taxon>
        <taxon>Ecdysozoa</taxon>
        <taxon>Arthropoda</taxon>
        <taxon>Hexapoda</taxon>
        <taxon>Insecta</taxon>
        <taxon>Pterygota</taxon>
        <taxon>Neoptera</taxon>
        <taxon>Endopterygota</taxon>
        <taxon>Coleoptera</taxon>
        <taxon>Polyphaga</taxon>
        <taxon>Cucujiformia</taxon>
        <taxon>Chrysomeloidea</taxon>
        <taxon>Cerambycidae</taxon>
        <taxon>Cerambycinae</taxon>
        <taxon>Callichromatini</taxon>
        <taxon>Aromia</taxon>
    </lineage>
</organism>
<gene>
    <name evidence="2" type="ORF">NQ318_014654</name>
</gene>
<evidence type="ECO:0000313" key="3">
    <source>
        <dbReference type="Proteomes" id="UP001162162"/>
    </source>
</evidence>
<sequence>MAIPHPDVRHVPENRLVRFQRIQQLIQHLWERWSKEFIGEMQQRCKWKQTQGELKADSLVIIKEDNQPPMSWRLGRIVELHPGKDNVNRVATVKTLRVLQKPLYDEVKERLAPRLLTDDTFTRACKGIIGAMQTTSTAAMEAMMCLPPLYIELESEFLTARYRLETGYGVTITRRGFHTEIFKELKQNRMLNMRSNRIGRVIVFHKPYRVIISNEGEEDKIHMPVQPNGTIWYTDGSKTEQSTGAGTTNRDSECEISINMRNSATIFQAEITAISACAQEM</sequence>
<dbReference type="Proteomes" id="UP001162162">
    <property type="component" value="Unassembled WGS sequence"/>
</dbReference>
<dbReference type="EMBL" id="JAPWTK010000005">
    <property type="protein sequence ID" value="KAJ8961408.1"/>
    <property type="molecule type" value="Genomic_DNA"/>
</dbReference>
<keyword evidence="3" id="KW-1185">Reference proteome</keyword>